<evidence type="ECO:0000313" key="1">
    <source>
        <dbReference type="EMBL" id="EJW94520.1"/>
    </source>
</evidence>
<gene>
    <name evidence="1" type="ORF">EVA_17373</name>
</gene>
<proteinExistence type="predicted"/>
<accession>J9C3X8</accession>
<dbReference type="AlphaFoldDB" id="J9C3X8"/>
<sequence length="36" mass="4450">MVSWLMVLRFTSFGIRFMTVFLQPIRTRFAIRLWQT</sequence>
<dbReference type="EMBL" id="AMCI01006333">
    <property type="protein sequence ID" value="EJW94520.1"/>
    <property type="molecule type" value="Genomic_DNA"/>
</dbReference>
<organism evidence="1">
    <name type="scientific">gut metagenome</name>
    <dbReference type="NCBI Taxonomy" id="749906"/>
    <lineage>
        <taxon>unclassified sequences</taxon>
        <taxon>metagenomes</taxon>
        <taxon>organismal metagenomes</taxon>
    </lineage>
</organism>
<protein>
    <submittedName>
        <fullName evidence="1">Uncharacterized protein</fullName>
    </submittedName>
</protein>
<comment type="caution">
    <text evidence="1">The sequence shown here is derived from an EMBL/GenBank/DDBJ whole genome shotgun (WGS) entry which is preliminary data.</text>
</comment>
<name>J9C3X8_9ZZZZ</name>
<reference evidence="1" key="1">
    <citation type="journal article" date="2012" name="PLoS ONE">
        <title>Gene sets for utilization of primary and secondary nutrition supplies in the distal gut of endangered iberian lynx.</title>
        <authorList>
            <person name="Alcaide M."/>
            <person name="Messina E."/>
            <person name="Richter M."/>
            <person name="Bargiela R."/>
            <person name="Peplies J."/>
            <person name="Huws S.A."/>
            <person name="Newbold C.J."/>
            <person name="Golyshin P.N."/>
            <person name="Simon M.A."/>
            <person name="Lopez G."/>
            <person name="Yakimov M.M."/>
            <person name="Ferrer M."/>
        </authorList>
    </citation>
    <scope>NUCLEOTIDE SEQUENCE</scope>
</reference>